<dbReference type="RefSeq" id="WP_148568156.1">
    <property type="nucleotide sequence ID" value="NZ_RXYA01000015.1"/>
</dbReference>
<sequence>MYYALSLLFICFILYAFIGWICEVVYCSILERKITNRGFLIGPYCPIYGVGALFIVMFLLPFTSDAPVVFLLGVVFTSSLEYITSWGMEKIFHAKWWDYSNKKYNINGRVCLLNSFFFGIMSLALMYFIYPFVQGIITSFSALWIQIIATITAVFFLCDVVESTHETLVFNKKLVSIYDATTEFKDSLKDKGISTAHEFAAKIQELKDGTLADAIDSAQSKVQELKDSTLAEAMDSAQNLVIYLVNRINETRKINRYAHKRIMKAFPGMSHHNFQSSLEIYKAILTKNKTKNNPDSNQKSVNKYFF</sequence>
<feature type="transmembrane region" description="Helical" evidence="1">
    <location>
        <begin position="39"/>
        <end position="62"/>
    </location>
</feature>
<dbReference type="OrthoDB" id="9789229at2"/>
<name>A0A923HY15_9FIRM</name>
<evidence type="ECO:0000313" key="2">
    <source>
        <dbReference type="EMBL" id="MBC3888714.1"/>
    </source>
</evidence>
<evidence type="ECO:0000256" key="1">
    <source>
        <dbReference type="SAM" id="Phobius"/>
    </source>
</evidence>
<reference evidence="2" key="2">
    <citation type="submission" date="2020-10" db="EMBL/GenBank/DDBJ databases">
        <title>Comparative genomics of the Acetobacterium genus.</title>
        <authorList>
            <person name="Marshall C."/>
            <person name="May H."/>
            <person name="Norman S."/>
        </authorList>
    </citation>
    <scope>NUCLEOTIDE SEQUENCE</scope>
    <source>
        <strain evidence="2">DER-2019</strain>
    </source>
</reference>
<gene>
    <name evidence="2" type="ORF">GH810_10365</name>
</gene>
<dbReference type="EMBL" id="WJBD01000011">
    <property type="protein sequence ID" value="MBC3888714.1"/>
    <property type="molecule type" value="Genomic_DNA"/>
</dbReference>
<keyword evidence="1" id="KW-0812">Transmembrane</keyword>
<comment type="caution">
    <text evidence="2">The sequence shown here is derived from an EMBL/GenBank/DDBJ whole genome shotgun (WGS) entry which is preliminary data.</text>
</comment>
<feature type="transmembrane region" description="Helical" evidence="1">
    <location>
        <begin position="6"/>
        <end position="27"/>
    </location>
</feature>
<dbReference type="InterPro" id="IPR010540">
    <property type="entry name" value="CmpB_TMEM229"/>
</dbReference>
<feature type="transmembrane region" description="Helical" evidence="1">
    <location>
        <begin position="68"/>
        <end position="89"/>
    </location>
</feature>
<evidence type="ECO:0000313" key="3">
    <source>
        <dbReference type="Proteomes" id="UP000616595"/>
    </source>
</evidence>
<feature type="transmembrane region" description="Helical" evidence="1">
    <location>
        <begin position="110"/>
        <end position="130"/>
    </location>
</feature>
<feature type="transmembrane region" description="Helical" evidence="1">
    <location>
        <begin position="136"/>
        <end position="158"/>
    </location>
</feature>
<accession>A0A923HY15</accession>
<keyword evidence="1" id="KW-0472">Membrane</keyword>
<dbReference type="Proteomes" id="UP000616595">
    <property type="component" value="Unassembled WGS sequence"/>
</dbReference>
<protein>
    <recommendedName>
        <fullName evidence="4">ABC transporter permease</fullName>
    </recommendedName>
</protein>
<dbReference type="Pfam" id="PF06541">
    <property type="entry name" value="ABC_trans_CmpB"/>
    <property type="match status" value="1"/>
</dbReference>
<dbReference type="AlphaFoldDB" id="A0A923HY15"/>
<reference evidence="2" key="1">
    <citation type="submission" date="2019-10" db="EMBL/GenBank/DDBJ databases">
        <authorList>
            <person name="Ross D.E."/>
            <person name="Gulliver D."/>
        </authorList>
    </citation>
    <scope>NUCLEOTIDE SEQUENCE</scope>
    <source>
        <strain evidence="2">DER-2019</strain>
    </source>
</reference>
<proteinExistence type="predicted"/>
<keyword evidence="1" id="KW-1133">Transmembrane helix</keyword>
<keyword evidence="3" id="KW-1185">Reference proteome</keyword>
<organism evidence="2 3">
    <name type="scientific">Acetobacterium paludosum</name>
    <dbReference type="NCBI Taxonomy" id="52693"/>
    <lineage>
        <taxon>Bacteria</taxon>
        <taxon>Bacillati</taxon>
        <taxon>Bacillota</taxon>
        <taxon>Clostridia</taxon>
        <taxon>Eubacteriales</taxon>
        <taxon>Eubacteriaceae</taxon>
        <taxon>Acetobacterium</taxon>
    </lineage>
</organism>
<evidence type="ECO:0008006" key="4">
    <source>
        <dbReference type="Google" id="ProtNLM"/>
    </source>
</evidence>